<reference evidence="5 6" key="1">
    <citation type="submission" date="2017-12" db="EMBL/GenBank/DDBJ databases">
        <title>Legionella sainthelensi LA01-117, whole genome sequence of a clinical isolate from New Zealand.</title>
        <authorList>
            <person name="Cree S.L."/>
            <person name="Slow S."/>
            <person name="Kennedy M.A."/>
            <person name="Murdoch D.R."/>
            <person name="Biggs P.J."/>
            <person name="Anderson T."/>
        </authorList>
    </citation>
    <scope>NUCLEOTIDE SEQUENCE [LARGE SCALE GENOMIC DNA]</scope>
    <source>
        <strain evidence="5 6">LA01-117</strain>
    </source>
</reference>
<evidence type="ECO:0000256" key="2">
    <source>
        <dbReference type="ARBA" id="ARBA00022806"/>
    </source>
</evidence>
<dbReference type="InterPro" id="IPR000330">
    <property type="entry name" value="SNF2_N"/>
</dbReference>
<dbReference type="SMART" id="SM00490">
    <property type="entry name" value="HELICc"/>
    <property type="match status" value="1"/>
</dbReference>
<gene>
    <name evidence="5" type="ORF">CAB17_09060</name>
</gene>
<dbReference type="PANTHER" id="PTHR45629:SF7">
    <property type="entry name" value="DNA EXCISION REPAIR PROTEIN ERCC-6-RELATED"/>
    <property type="match status" value="1"/>
</dbReference>
<dbReference type="PANTHER" id="PTHR45629">
    <property type="entry name" value="SNF2/RAD54 FAMILY MEMBER"/>
    <property type="match status" value="1"/>
</dbReference>
<dbReference type="EMBL" id="CP025491">
    <property type="protein sequence ID" value="AUH72195.1"/>
    <property type="molecule type" value="Genomic_DNA"/>
</dbReference>
<dbReference type="PROSITE" id="PS51194">
    <property type="entry name" value="HELICASE_CTER"/>
    <property type="match status" value="1"/>
</dbReference>
<dbReference type="KEGG" id="lsh:CAB17_09060"/>
<keyword evidence="2 5" id="KW-0547">Nucleotide-binding</keyword>
<evidence type="ECO:0000259" key="3">
    <source>
        <dbReference type="PROSITE" id="PS51192"/>
    </source>
</evidence>
<dbReference type="Proteomes" id="UP000234343">
    <property type="component" value="Chromosome"/>
</dbReference>
<dbReference type="InterPro" id="IPR014001">
    <property type="entry name" value="Helicase_ATP-bd"/>
</dbReference>
<dbReference type="InterPro" id="IPR038718">
    <property type="entry name" value="SNF2-like_sf"/>
</dbReference>
<dbReference type="AlphaFoldDB" id="A0A2H5FKW7"/>
<evidence type="ECO:0000256" key="1">
    <source>
        <dbReference type="ARBA" id="ARBA00022801"/>
    </source>
</evidence>
<dbReference type="InterPro" id="IPR027417">
    <property type="entry name" value="P-loop_NTPase"/>
</dbReference>
<protein>
    <submittedName>
        <fullName evidence="5">ATP-dependent helicase</fullName>
    </submittedName>
</protein>
<evidence type="ECO:0000313" key="6">
    <source>
        <dbReference type="Proteomes" id="UP000234343"/>
    </source>
</evidence>
<dbReference type="GO" id="GO:0003677">
    <property type="term" value="F:DNA binding"/>
    <property type="evidence" value="ECO:0007669"/>
    <property type="project" value="InterPro"/>
</dbReference>
<dbReference type="SMART" id="SM00487">
    <property type="entry name" value="DEXDc"/>
    <property type="match status" value="1"/>
</dbReference>
<feature type="domain" description="Helicase C-terminal" evidence="4">
    <location>
        <begin position="813"/>
        <end position="975"/>
    </location>
</feature>
<dbReference type="SUPFAM" id="SSF52540">
    <property type="entry name" value="P-loop containing nucleoside triphosphate hydrolases"/>
    <property type="match status" value="2"/>
</dbReference>
<feature type="domain" description="Helicase ATP-binding" evidence="3">
    <location>
        <begin position="504"/>
        <end position="677"/>
    </location>
</feature>
<dbReference type="GO" id="GO:0005524">
    <property type="term" value="F:ATP binding"/>
    <property type="evidence" value="ECO:0007669"/>
    <property type="project" value="InterPro"/>
</dbReference>
<dbReference type="InterPro" id="IPR050496">
    <property type="entry name" value="SNF2_RAD54_helicase_repair"/>
</dbReference>
<keyword evidence="1" id="KW-0378">Hydrolase</keyword>
<evidence type="ECO:0000313" key="5">
    <source>
        <dbReference type="EMBL" id="AUH72195.1"/>
    </source>
</evidence>
<dbReference type="Pfam" id="PF04471">
    <property type="entry name" value="Mrr_cat"/>
    <property type="match status" value="1"/>
</dbReference>
<dbReference type="CDD" id="cd18793">
    <property type="entry name" value="SF2_C_SNF"/>
    <property type="match status" value="1"/>
</dbReference>
<dbReference type="InterPro" id="IPR049730">
    <property type="entry name" value="SNF2/RAD54-like_C"/>
</dbReference>
<dbReference type="GO" id="GO:0004386">
    <property type="term" value="F:helicase activity"/>
    <property type="evidence" value="ECO:0007669"/>
    <property type="project" value="UniProtKB-KW"/>
</dbReference>
<keyword evidence="2 5" id="KW-0067">ATP-binding</keyword>
<name>A0A2H5FKW7_9GAMM</name>
<dbReference type="GO" id="GO:0004519">
    <property type="term" value="F:endonuclease activity"/>
    <property type="evidence" value="ECO:0007669"/>
    <property type="project" value="InterPro"/>
</dbReference>
<keyword evidence="2 5" id="KW-0347">Helicase</keyword>
<dbReference type="Gene3D" id="3.40.50.10810">
    <property type="entry name" value="Tandem AAA-ATPase domain"/>
    <property type="match status" value="1"/>
</dbReference>
<keyword evidence="6" id="KW-1185">Reference proteome</keyword>
<dbReference type="InterPro" id="IPR001650">
    <property type="entry name" value="Helicase_C-like"/>
</dbReference>
<sequence>MIFGFKRKAKTTTKLLCHEQLQDGIYQFIFQLESKNTIVPIQEWRNSNHPGAIWLLDYLHDNDLIQKDSLDNLTIRLYSEQLIEILKGQECYLQHLLELPPLFDGGLHIECQGLLAKDDYTLNYSWIDGNSRPITVSERRGIFLIFGNKKYLLSYFAWKFAEDIDAIREKLHSSNSMHARLETLENFKSIRSLLPEEESRKFSDDGSISNIKLYFANAFRIDAIPEGNSFKIQPVLLKRHETQNQDCVFENILPPVEQQRYNDQFSNSTKLQPYYTLGPGKYILINDQLNKALSTVHKIQHSNDTEKLNFLKNPKAALADSLEGMISDEELNLIFSDRVTGIGEWNAKVIPWIQLPPGEWIPDGKFPNSPFGIDIAGKKIQFETITDLSVILDKIKEAKKSGVLFVDHEGINIPVNDRSISALEKFIPRQPLNNEDNKHNQANSPDQDRILQTPVMLVKENLEYVEFHVVRIPRNRYPQSSKLPETIRTEPKQHQVEAYKWLCAHYKAGSRGVLLADDMGLGKTFQSLMFLEWLREGMIKEEICDKPLLIVAPTGLLKNWEAEVQKHLLNGLGNIARVYGSDLKSLRTNNSLNVSKIKSANLVLTTYDTLTRYQTSFGVISFSTVVFDEIQKLKNPGTQNYSAACSLNCDFWLGMTGTPVENRLCDLWSITDVLQPGMLGSIKEFSNKYEKCILDIDEYEQQNILKELQDGLTKGSEANPPFMLRRMKSSVLTGLPKKNVHIIPVEMPQKQASTYSQILNQVKNMESKNGVMLKAIHQLRACSLHPDYKRQDEYINDNEYIGGSARLKACFEILDKIYAKREKALIFIEYNEWHRHDFLCQIIKTKYKLDRLPMAINGQINSKTRQNIVDKFQEERGKFDVMLLSPRAGGVGITLTAANHIIHLTRWWNPAVEDQANDRIYRIGQESDVHIYYPLAIHAEYENSCFDYNLHQLLEKKREMSQQVIIAPPMEQDAIDQLFAKTFNKSPLSKISINESYYGFDGNSYEEFILEKLQNKAPTFGFHAKATKKSWDKGADIIIESDNGNIVAIVQCKHVSCSSKTPPDIPEDLEKAVKHYVSQNNPPIFKIGITNASKLRKFDNDWLKSSSFHQILYTDQGLKPELLFKLFPY</sequence>
<dbReference type="GO" id="GO:0016787">
    <property type="term" value="F:hydrolase activity"/>
    <property type="evidence" value="ECO:0007669"/>
    <property type="project" value="UniProtKB-KW"/>
</dbReference>
<dbReference type="RefSeq" id="WP_101899834.1">
    <property type="nucleotide sequence ID" value="NZ_CP025491.2"/>
</dbReference>
<dbReference type="Pfam" id="PF00176">
    <property type="entry name" value="SNF2-rel_dom"/>
    <property type="match status" value="1"/>
</dbReference>
<dbReference type="Gene3D" id="3.40.50.300">
    <property type="entry name" value="P-loop containing nucleotide triphosphate hydrolases"/>
    <property type="match status" value="1"/>
</dbReference>
<dbReference type="GO" id="GO:0009307">
    <property type="term" value="P:DNA restriction-modification system"/>
    <property type="evidence" value="ECO:0007669"/>
    <property type="project" value="InterPro"/>
</dbReference>
<accession>A0A2H5FKW7</accession>
<dbReference type="Pfam" id="PF00271">
    <property type="entry name" value="Helicase_C"/>
    <property type="match status" value="1"/>
</dbReference>
<dbReference type="InterPro" id="IPR007560">
    <property type="entry name" value="Restrct_endonuc_IV_Mrr"/>
</dbReference>
<proteinExistence type="predicted"/>
<organism evidence="5 6">
    <name type="scientific">Legionella sainthelensi</name>
    <dbReference type="NCBI Taxonomy" id="28087"/>
    <lineage>
        <taxon>Bacteria</taxon>
        <taxon>Pseudomonadati</taxon>
        <taxon>Pseudomonadota</taxon>
        <taxon>Gammaproteobacteria</taxon>
        <taxon>Legionellales</taxon>
        <taxon>Legionellaceae</taxon>
        <taxon>Legionella</taxon>
    </lineage>
</organism>
<dbReference type="PROSITE" id="PS51192">
    <property type="entry name" value="HELICASE_ATP_BIND_1"/>
    <property type="match status" value="1"/>
</dbReference>
<evidence type="ECO:0000259" key="4">
    <source>
        <dbReference type="PROSITE" id="PS51194"/>
    </source>
</evidence>